<organism evidence="2 3">
    <name type="scientific">Sinosporangium siamense</name>
    <dbReference type="NCBI Taxonomy" id="1367973"/>
    <lineage>
        <taxon>Bacteria</taxon>
        <taxon>Bacillati</taxon>
        <taxon>Actinomycetota</taxon>
        <taxon>Actinomycetes</taxon>
        <taxon>Streptosporangiales</taxon>
        <taxon>Streptosporangiaceae</taxon>
        <taxon>Sinosporangium</taxon>
    </lineage>
</organism>
<comment type="caution">
    <text evidence="2">The sequence shown here is derived from an EMBL/GenBank/DDBJ whole genome shotgun (WGS) entry which is preliminary data.</text>
</comment>
<gene>
    <name evidence="2" type="ORF">Ssi02_16780</name>
</gene>
<evidence type="ECO:0000313" key="2">
    <source>
        <dbReference type="EMBL" id="GII91447.1"/>
    </source>
</evidence>
<reference evidence="2" key="1">
    <citation type="submission" date="2021-01" db="EMBL/GenBank/DDBJ databases">
        <title>Whole genome shotgun sequence of Sinosporangium siamense NBRC 109515.</title>
        <authorList>
            <person name="Komaki H."/>
            <person name="Tamura T."/>
        </authorList>
    </citation>
    <scope>NUCLEOTIDE SEQUENCE</scope>
    <source>
        <strain evidence="2">NBRC 109515</strain>
    </source>
</reference>
<evidence type="ECO:0000256" key="1">
    <source>
        <dbReference type="SAM" id="MobiDB-lite"/>
    </source>
</evidence>
<proteinExistence type="predicted"/>
<sequence length="119" mass="12646">MSFWKNTNSPCSISLLRRALRRAGAARPPVGRCAVVHFVLSPDLVCGMLVDDQGDRDAPPYAPSNGMAGTPLPPLGNAKETSRVVCMTCRSIESPAASEGDDTMRMRTGLVLATLGRTT</sequence>
<dbReference type="Proteomes" id="UP000606172">
    <property type="component" value="Unassembled WGS sequence"/>
</dbReference>
<feature type="region of interest" description="Disordered" evidence="1">
    <location>
        <begin position="55"/>
        <end position="76"/>
    </location>
</feature>
<keyword evidence="3" id="KW-1185">Reference proteome</keyword>
<dbReference type="AlphaFoldDB" id="A0A919RD12"/>
<accession>A0A919RD12</accession>
<dbReference type="EMBL" id="BOOW01000009">
    <property type="protein sequence ID" value="GII91447.1"/>
    <property type="molecule type" value="Genomic_DNA"/>
</dbReference>
<protein>
    <submittedName>
        <fullName evidence="2">Uncharacterized protein</fullName>
    </submittedName>
</protein>
<name>A0A919RD12_9ACTN</name>
<evidence type="ECO:0000313" key="3">
    <source>
        <dbReference type="Proteomes" id="UP000606172"/>
    </source>
</evidence>